<keyword evidence="2" id="KW-1185">Reference proteome</keyword>
<dbReference type="Proteomes" id="UP001207468">
    <property type="component" value="Unassembled WGS sequence"/>
</dbReference>
<protein>
    <submittedName>
        <fullName evidence="1">Uncharacterized protein</fullName>
    </submittedName>
</protein>
<proteinExistence type="predicted"/>
<organism evidence="1 2">
    <name type="scientific">Russula earlei</name>
    <dbReference type="NCBI Taxonomy" id="71964"/>
    <lineage>
        <taxon>Eukaryota</taxon>
        <taxon>Fungi</taxon>
        <taxon>Dikarya</taxon>
        <taxon>Basidiomycota</taxon>
        <taxon>Agaricomycotina</taxon>
        <taxon>Agaricomycetes</taxon>
        <taxon>Russulales</taxon>
        <taxon>Russulaceae</taxon>
        <taxon>Russula</taxon>
    </lineage>
</organism>
<reference evidence="1" key="1">
    <citation type="submission" date="2021-03" db="EMBL/GenBank/DDBJ databases">
        <title>Evolutionary priming and transition to the ectomycorrhizal habit in an iconic lineage of mushroom-forming fungi: is preadaptation a requirement?</title>
        <authorList>
            <consortium name="DOE Joint Genome Institute"/>
            <person name="Looney B.P."/>
            <person name="Miyauchi S."/>
            <person name="Morin E."/>
            <person name="Drula E."/>
            <person name="Courty P.E."/>
            <person name="Chicoki N."/>
            <person name="Fauchery L."/>
            <person name="Kohler A."/>
            <person name="Kuo A."/>
            <person name="LaButti K."/>
            <person name="Pangilinan J."/>
            <person name="Lipzen A."/>
            <person name="Riley R."/>
            <person name="Andreopoulos W."/>
            <person name="He G."/>
            <person name="Johnson J."/>
            <person name="Barry K.W."/>
            <person name="Grigoriev I.V."/>
            <person name="Nagy L."/>
            <person name="Hibbett D."/>
            <person name="Henrissat B."/>
            <person name="Matheny P.B."/>
            <person name="Labbe J."/>
            <person name="Martin A.F."/>
        </authorList>
    </citation>
    <scope>NUCLEOTIDE SEQUENCE</scope>
    <source>
        <strain evidence="1">BPL698</strain>
    </source>
</reference>
<evidence type="ECO:0000313" key="1">
    <source>
        <dbReference type="EMBL" id="KAI9443682.1"/>
    </source>
</evidence>
<evidence type="ECO:0000313" key="2">
    <source>
        <dbReference type="Proteomes" id="UP001207468"/>
    </source>
</evidence>
<name>A0ACC0TSM8_9AGAM</name>
<comment type="caution">
    <text evidence="1">The sequence shown here is derived from an EMBL/GenBank/DDBJ whole genome shotgun (WGS) entry which is preliminary data.</text>
</comment>
<accession>A0ACC0TSM8</accession>
<sequence>MSPARHLHALNNRDWLRPHTEHPTSTHLNARTIDIVSVALPFHDQNESWLSRDPTDPYTSVNYVAAQGAMPTPDPNLPCTMLDLLSTLVVGEYLLVACTLPVRASADGMQNIIWAFTHTAPGSLDEDTRISIHWRYGRAMLNLTFILASLEDISRADQDHTSAGV</sequence>
<dbReference type="EMBL" id="JAGFNK010000692">
    <property type="protein sequence ID" value="KAI9443682.1"/>
    <property type="molecule type" value="Genomic_DNA"/>
</dbReference>
<gene>
    <name evidence="1" type="ORF">F5148DRAFT_789175</name>
</gene>